<reference evidence="5" key="1">
    <citation type="submission" date="2025-08" db="UniProtKB">
        <authorList>
            <consortium name="RefSeq"/>
        </authorList>
    </citation>
    <scope>IDENTIFICATION</scope>
</reference>
<dbReference type="InParanoid" id="A0A6P8QVH2"/>
<accession>A0A6P8QVH2</accession>
<sequence length="1423" mass="165833">MREKRLTTEPPVITEHNFTDLLATDDLLADYFNEFLCLPVFTQPIKFNRIYGNFELIDENSLNRKEKLKNIIKEHKARHQRISFSKDAPTDSLYTVKCLNRKQGLQWIRKERLPIFLASDCYFEYRLAKLLSQVKLRTSGVALRIDSKYCPWPYEKEVLLSSQPSPIPQDDHEAIAKKFYASFGQATFTQTKDWFTLAKQSLLTTFTPSIQRPLAWGPVQSQDLMGSRSQDTDLQEATYKPLVSKYSSTSSQPSRPSEVYSDEKITDHLKQADEYSVSFAESPSPTPIRVYIDQPWETGSKVEYTNHTIDEDKESGIETIVLEESLHSPNIQHIEEFAAGYVEHLLKSTIEKLMNQPTEEIFDKSDDFNELKVVHDLPHSPTSVPLNSQSSSTSSLSSELDLSFIIPEFRDEEISLSSESDDEETNDKVPSRSSLKKINTRKNFEKFKSFLKGTIGEKNWWLWMDIERLRSIKDPKRQQRHLIKMRKLYLVTGEDHYMHAETLLKLGLRDGNQWNANYLYNIQAQIVKPLLLYWGPRYCLSQTSSPYINEALKMWQDRQLRRKKNINPFLKSITLLPMRTKSNVQRISSAPSRKTGSSSPRSFPQKDKQPRRILSATTGSVKQKKTLKNKPSSAPPKLESTEKRYTSEKHRLSQSSDIIDEFQRPQTRQGRRSSKQKQLKDISGPLEKPTMDTMLQGLQLESRAGYYFTQFCEHSKNKLWENNINFWFDLQNFHHLFNQDTLQPFKLISQAQFLFASYLAPSATMDTGVVKSVKSEIYHRLDPPFDDLFDSAEDSALTLLLNAWTELTKLDSRAFGQIDLEEETRQVDMKVLLGLLKQYLRKKKESAYKTSFPFPADATLQPYSDLSLQPPLIRDFAYSEPPQPRYTPRHEPTPISKPAVSDDKNYWEDVPEELRNIDLGILSSSRTEMEFLFQSLVDSYEKTDLKCWEAIENFRRMSHTDIEGREEMSKQIKTKYLNKNYFFGPNSPASKEEQDQIMQMSGGWGRMLADTLPSSVLPEIQKIVRRRIEKKSLPKFLATEEFQKRYRSKKLGRLSSDLLSEFWKDSLASPYESETAEESEESESILTPITFKRPAFEGFFDTLVQDLPKEVPDEQELQAKRRRQHLWKEMESKWLTPSREMLAFRKALGNPVTAKLFQRFICMTEEYLESGLLFWLEVQKYKDLCHSHCDESVIQNKITAIIDCFINSTVPPTLQIDIPIEQAEKIIEHRKDLGPYIFREAQMTVFNNLFKLWPEFCTFKSNLTDEKFLPLMEKRRTKQLKQLQKRIKEAEKSFRTDEADFLRRRYEDMEADQMKWGGRKTDRSSKQFDKKKALQGIVEDRMYGKRPHARDRSMYGYNASGTWSYSKYLEAIEQERMLLKIQDDLEQKSSSTFYTDISSAYSTRTESMKLAGKPYNSSIQGPK</sequence>
<evidence type="ECO:0000259" key="3">
    <source>
        <dbReference type="PROSITE" id="PS50132"/>
    </source>
</evidence>
<protein>
    <submittedName>
        <fullName evidence="5">Regulator of G-protein signaling 22 isoform X1</fullName>
    </submittedName>
</protein>
<evidence type="ECO:0000313" key="5">
    <source>
        <dbReference type="RefSeq" id="XP_033790546.1"/>
    </source>
</evidence>
<evidence type="ECO:0000256" key="1">
    <source>
        <dbReference type="SAM" id="Coils"/>
    </source>
</evidence>
<evidence type="ECO:0000256" key="2">
    <source>
        <dbReference type="SAM" id="MobiDB-lite"/>
    </source>
</evidence>
<feature type="compositionally biased region" description="Low complexity" evidence="2">
    <location>
        <begin position="244"/>
        <end position="257"/>
    </location>
</feature>
<feature type="domain" description="RGS" evidence="3">
    <location>
        <begin position="1143"/>
        <end position="1249"/>
    </location>
</feature>
<feature type="region of interest" description="Disordered" evidence="2">
    <location>
        <begin position="581"/>
        <end position="690"/>
    </location>
</feature>
<gene>
    <name evidence="5" type="primary">RGS22</name>
</gene>
<dbReference type="RefSeq" id="XP_033790546.1">
    <property type="nucleotide sequence ID" value="XM_033934655.1"/>
</dbReference>
<feature type="region of interest" description="Disordered" evidence="2">
    <location>
        <begin position="415"/>
        <end position="434"/>
    </location>
</feature>
<dbReference type="PANTHER" id="PTHR46583">
    <property type="entry name" value="REGULATOR OF G-PROTEIN SIGNALING 22"/>
    <property type="match status" value="1"/>
</dbReference>
<dbReference type="GO" id="GO:0005737">
    <property type="term" value="C:cytoplasm"/>
    <property type="evidence" value="ECO:0007669"/>
    <property type="project" value="TreeGrafter"/>
</dbReference>
<dbReference type="OrthoDB" id="10013157at2759"/>
<feature type="region of interest" description="Disordered" evidence="2">
    <location>
        <begin position="882"/>
        <end position="902"/>
    </location>
</feature>
<feature type="coiled-coil region" evidence="1">
    <location>
        <begin position="1273"/>
        <end position="1300"/>
    </location>
</feature>
<keyword evidence="4" id="KW-1185">Reference proteome</keyword>
<dbReference type="InterPro" id="IPR044926">
    <property type="entry name" value="RGS_subdomain_2"/>
</dbReference>
<dbReference type="GO" id="GO:0005634">
    <property type="term" value="C:nucleus"/>
    <property type="evidence" value="ECO:0007669"/>
    <property type="project" value="TreeGrafter"/>
</dbReference>
<dbReference type="GO" id="GO:0009966">
    <property type="term" value="P:regulation of signal transduction"/>
    <property type="evidence" value="ECO:0007669"/>
    <property type="project" value="InterPro"/>
</dbReference>
<feature type="domain" description="RGS" evidence="3">
    <location>
        <begin position="707"/>
        <end position="800"/>
    </location>
</feature>
<feature type="compositionally biased region" description="Basic and acidic residues" evidence="2">
    <location>
        <begin position="639"/>
        <end position="651"/>
    </location>
</feature>
<keyword evidence="1" id="KW-0175">Coiled coil</keyword>
<dbReference type="Proteomes" id="UP000515159">
    <property type="component" value="Chromosome 2"/>
</dbReference>
<dbReference type="GO" id="GO:0001965">
    <property type="term" value="F:G-protein alpha-subunit binding"/>
    <property type="evidence" value="ECO:0007669"/>
    <property type="project" value="InterPro"/>
</dbReference>
<dbReference type="Gene3D" id="1.10.167.10">
    <property type="entry name" value="Regulator of G-protein Signalling 4, domain 2"/>
    <property type="match status" value="3"/>
</dbReference>
<dbReference type="PROSITE" id="PS50132">
    <property type="entry name" value="RGS"/>
    <property type="match status" value="3"/>
</dbReference>
<feature type="domain" description="RGS" evidence="3">
    <location>
        <begin position="930"/>
        <end position="1046"/>
    </location>
</feature>
<dbReference type="PANTHER" id="PTHR46583:SF1">
    <property type="entry name" value="REGULATOR OF G-PROTEIN SIGNALING 22"/>
    <property type="match status" value="1"/>
</dbReference>
<dbReference type="InterPro" id="IPR048074">
    <property type="entry name" value="RGS22_RGS_fourth"/>
</dbReference>
<evidence type="ECO:0000313" key="4">
    <source>
        <dbReference type="Proteomes" id="UP000515159"/>
    </source>
</evidence>
<feature type="compositionally biased region" description="Polar residues" evidence="2">
    <location>
        <begin position="581"/>
        <end position="602"/>
    </location>
</feature>
<dbReference type="CDD" id="cd08725">
    <property type="entry name" value="RGS_RGS22_4"/>
    <property type="match status" value="1"/>
</dbReference>
<dbReference type="SUPFAM" id="SSF48097">
    <property type="entry name" value="Regulator of G-protein signaling, RGS"/>
    <property type="match status" value="4"/>
</dbReference>
<feature type="region of interest" description="Disordered" evidence="2">
    <location>
        <begin position="243"/>
        <end position="262"/>
    </location>
</feature>
<dbReference type="CTD" id="26166"/>
<proteinExistence type="predicted"/>
<dbReference type="InterPro" id="IPR042651">
    <property type="entry name" value="Rgs22"/>
</dbReference>
<name>A0A6P8QVH2_GEOSA</name>
<organism evidence="4 5">
    <name type="scientific">Geotrypetes seraphini</name>
    <name type="common">Gaboon caecilian</name>
    <name type="synonym">Caecilia seraphini</name>
    <dbReference type="NCBI Taxonomy" id="260995"/>
    <lineage>
        <taxon>Eukaryota</taxon>
        <taxon>Metazoa</taxon>
        <taxon>Chordata</taxon>
        <taxon>Craniata</taxon>
        <taxon>Vertebrata</taxon>
        <taxon>Euteleostomi</taxon>
        <taxon>Amphibia</taxon>
        <taxon>Gymnophiona</taxon>
        <taxon>Geotrypetes</taxon>
    </lineage>
</organism>
<dbReference type="InterPro" id="IPR016137">
    <property type="entry name" value="RGS"/>
</dbReference>
<dbReference type="SMART" id="SM00315">
    <property type="entry name" value="RGS"/>
    <property type="match status" value="1"/>
</dbReference>
<dbReference type="InterPro" id="IPR036305">
    <property type="entry name" value="RGS_sf"/>
</dbReference>
<dbReference type="KEGG" id="gsh:117355709"/>
<dbReference type="GeneID" id="117355709"/>
<dbReference type="FunCoup" id="A0A6P8QVH2">
    <property type="interactions" value="854"/>
</dbReference>
<dbReference type="Pfam" id="PF00615">
    <property type="entry name" value="RGS"/>
    <property type="match status" value="2"/>
</dbReference>